<dbReference type="SUPFAM" id="SSF50346">
    <property type="entry name" value="PRC-barrel domain"/>
    <property type="match status" value="1"/>
</dbReference>
<dbReference type="InterPro" id="IPR011033">
    <property type="entry name" value="PRC_barrel-like_sf"/>
</dbReference>
<evidence type="ECO:0000259" key="1">
    <source>
        <dbReference type="Pfam" id="PF01782"/>
    </source>
</evidence>
<dbReference type="NCBIfam" id="TIGR02273">
    <property type="entry name" value="16S_RimM"/>
    <property type="match status" value="1"/>
</dbReference>
<dbReference type="InterPro" id="IPR039741">
    <property type="entry name" value="UDP-sugar_pyrophosphorylase"/>
</dbReference>
<evidence type="ECO:0000313" key="3">
    <source>
        <dbReference type="EMBL" id="MQM09563.1"/>
    </source>
</evidence>
<evidence type="ECO:0008006" key="5">
    <source>
        <dbReference type="Google" id="ProtNLM"/>
    </source>
</evidence>
<dbReference type="Gene3D" id="2.30.30.240">
    <property type="entry name" value="PRC-barrel domain"/>
    <property type="match status" value="1"/>
</dbReference>
<sequence>MQFPTSTPVLPQTTPLPLVHCPRPFLGALCLRRRPRPSSASSPAPSPASWRFGRKDRAFPPCYVVGGADVDESVRGGGAEEEEEDVEVEEGVGSEFIEVGYISSVHGLKGEVRVKPRTDFPELRFAEPGRRWLRTYVSGKGQVREVELMGGRSHPGQKTWILNFSGVDTVDKAKQIVGSTILVEEDDRPELDEGEFYTSDLFGMKVILKETGKHIGTVVNVVNYGSSDLLQVMLNTAKGSSDDGALEPKGSSFGRLVWVPFVEAIVPEVDEGNREMYITPPKGLLELNIRSDTRSKKERRQMEWKQRKKLQQHISSAKKKLAEIGQEHVLRGLSYGVKDQKRLLANQIADINLKLFQHATADINKCIERSMYPSLLHAKPMILTENSLQISRGSYNVHPPKEIEEDHYALHAKGLHLVSECKVAIILILDCKRTFESMSSLPEEATSPFLQLQNIWFFEEEKLPVVNITPDDQNRHKILLRSPWEIIQSPVGPGGIFSSLSSHKIVDILNEMHVEYVQVCNLDERCALAHPLFLGLVSSRKVNVGIKIFTDQWKEDEIDMIFATKYLSMLTEQVDKLQFYAVPVQNKHTELVDDEWIDPSYACACEVNHNLEAQQMEKKCVPEGRLSLFP</sequence>
<dbReference type="GO" id="GO:0043022">
    <property type="term" value="F:ribosome binding"/>
    <property type="evidence" value="ECO:0007669"/>
    <property type="project" value="InterPro"/>
</dbReference>
<dbReference type="InterPro" id="IPR027275">
    <property type="entry name" value="PRC-brl_dom"/>
</dbReference>
<dbReference type="SUPFAM" id="SSF53448">
    <property type="entry name" value="Nucleotide-diphospho-sugar transferases"/>
    <property type="match status" value="1"/>
</dbReference>
<dbReference type="Gene3D" id="2.40.30.60">
    <property type="entry name" value="RimM"/>
    <property type="match status" value="1"/>
</dbReference>
<accession>A0A843WDZ6</accession>
<dbReference type="Gene3D" id="3.90.550.10">
    <property type="entry name" value="Spore Coat Polysaccharide Biosynthesis Protein SpsA, Chain A"/>
    <property type="match status" value="2"/>
</dbReference>
<comment type="caution">
    <text evidence="3">The sequence shown here is derived from an EMBL/GenBank/DDBJ whole genome shotgun (WGS) entry which is preliminary data.</text>
</comment>
<dbReference type="GO" id="GO:0005840">
    <property type="term" value="C:ribosome"/>
    <property type="evidence" value="ECO:0007669"/>
    <property type="project" value="InterPro"/>
</dbReference>
<feature type="domain" description="PRC-barrel" evidence="2">
    <location>
        <begin position="193"/>
        <end position="285"/>
    </location>
</feature>
<dbReference type="Pfam" id="PF01782">
    <property type="entry name" value="RimM"/>
    <property type="match status" value="1"/>
</dbReference>
<dbReference type="SUPFAM" id="SSF50447">
    <property type="entry name" value="Translation proteins"/>
    <property type="match status" value="1"/>
</dbReference>
<dbReference type="InterPro" id="IPR009000">
    <property type="entry name" value="Transl_B-barrel_sf"/>
</dbReference>
<dbReference type="GO" id="GO:0006048">
    <property type="term" value="P:UDP-N-acetylglucosamine biosynthetic process"/>
    <property type="evidence" value="ECO:0007669"/>
    <property type="project" value="TreeGrafter"/>
</dbReference>
<proteinExistence type="inferred from homology"/>
<evidence type="ECO:0000259" key="2">
    <source>
        <dbReference type="Pfam" id="PF05239"/>
    </source>
</evidence>
<dbReference type="OrthoDB" id="532420at2759"/>
<protein>
    <recommendedName>
        <fullName evidence="5">Ribosome maturation factor RimM</fullName>
    </recommendedName>
</protein>
<dbReference type="PANTHER" id="PTHR11952:SF10">
    <property type="entry name" value="16S RRNA PROCESSING PROTEIN RIMM FAMILY"/>
    <property type="match status" value="1"/>
</dbReference>
<dbReference type="AlphaFoldDB" id="A0A843WDZ6"/>
<feature type="domain" description="RimM N-terminal" evidence="1">
    <location>
        <begin position="99"/>
        <end position="187"/>
    </location>
</feature>
<reference evidence="3" key="1">
    <citation type="submission" date="2017-07" db="EMBL/GenBank/DDBJ databases">
        <title>Taro Niue Genome Assembly and Annotation.</title>
        <authorList>
            <person name="Atibalentja N."/>
            <person name="Keating K."/>
            <person name="Fields C.J."/>
        </authorList>
    </citation>
    <scope>NUCLEOTIDE SEQUENCE</scope>
    <source>
        <strain evidence="3">Niue_2</strain>
        <tissue evidence="3">Leaf</tissue>
    </source>
</reference>
<organism evidence="3 4">
    <name type="scientific">Colocasia esculenta</name>
    <name type="common">Wild taro</name>
    <name type="synonym">Arum esculentum</name>
    <dbReference type="NCBI Taxonomy" id="4460"/>
    <lineage>
        <taxon>Eukaryota</taxon>
        <taxon>Viridiplantae</taxon>
        <taxon>Streptophyta</taxon>
        <taxon>Embryophyta</taxon>
        <taxon>Tracheophyta</taxon>
        <taxon>Spermatophyta</taxon>
        <taxon>Magnoliopsida</taxon>
        <taxon>Liliopsida</taxon>
        <taxon>Araceae</taxon>
        <taxon>Aroideae</taxon>
        <taxon>Colocasieae</taxon>
        <taxon>Colocasia</taxon>
    </lineage>
</organism>
<dbReference type="EMBL" id="NMUH01004410">
    <property type="protein sequence ID" value="MQM09563.1"/>
    <property type="molecule type" value="Genomic_DNA"/>
</dbReference>
<dbReference type="HAMAP" id="MF_00014">
    <property type="entry name" value="Ribosome_mat_RimM"/>
    <property type="match status" value="1"/>
</dbReference>
<evidence type="ECO:0000313" key="4">
    <source>
        <dbReference type="Proteomes" id="UP000652761"/>
    </source>
</evidence>
<keyword evidence="4" id="KW-1185">Reference proteome</keyword>
<dbReference type="InterPro" id="IPR036976">
    <property type="entry name" value="RimM_N_sf"/>
</dbReference>
<gene>
    <name evidence="3" type="ORF">Taro_042436</name>
</gene>
<dbReference type="Pfam" id="PF05239">
    <property type="entry name" value="PRC"/>
    <property type="match status" value="1"/>
</dbReference>
<dbReference type="InterPro" id="IPR011961">
    <property type="entry name" value="RimM"/>
</dbReference>
<dbReference type="GO" id="GO:0003977">
    <property type="term" value="F:UDP-N-acetylglucosamine diphosphorylase activity"/>
    <property type="evidence" value="ECO:0007669"/>
    <property type="project" value="TreeGrafter"/>
</dbReference>
<dbReference type="FunFam" id="2.30.30.240:FF:000002">
    <property type="entry name" value="Ribosome maturation factor rimM"/>
    <property type="match status" value="1"/>
</dbReference>
<dbReference type="Proteomes" id="UP000652761">
    <property type="component" value="Unassembled WGS sequence"/>
</dbReference>
<dbReference type="InterPro" id="IPR002676">
    <property type="entry name" value="RimM_N"/>
</dbReference>
<dbReference type="PANTHER" id="PTHR11952">
    <property type="entry name" value="UDP- GLUCOSE PYROPHOSPHORYLASE"/>
    <property type="match status" value="1"/>
</dbReference>
<dbReference type="GO" id="GO:0006364">
    <property type="term" value="P:rRNA processing"/>
    <property type="evidence" value="ECO:0007669"/>
    <property type="project" value="InterPro"/>
</dbReference>
<dbReference type="InterPro" id="IPR029044">
    <property type="entry name" value="Nucleotide-diphossugar_trans"/>
</dbReference>
<name>A0A843WDZ6_COLES</name>